<evidence type="ECO:0000313" key="1">
    <source>
        <dbReference type="EMBL" id="AFK69830.1"/>
    </source>
</evidence>
<dbReference type="KEGG" id="ppi:YSA_05651"/>
<evidence type="ECO:0000313" key="2">
    <source>
        <dbReference type="Proteomes" id="UP000005268"/>
    </source>
</evidence>
<dbReference type="Proteomes" id="UP000005268">
    <property type="component" value="Chromosome"/>
</dbReference>
<name>I3UWF9_PSEPU</name>
<sequence>MHLIASDHWINWIRKCIHFPQNNNVRGVGHAYLA</sequence>
<dbReference type="EMBL" id="CP003588">
    <property type="protein sequence ID" value="AFK69830.1"/>
    <property type="molecule type" value="Genomic_DNA"/>
</dbReference>
<gene>
    <name evidence="1" type="ORF">YSA_05651</name>
</gene>
<dbReference type="AlphaFoldDB" id="I3UWF9"/>
<dbReference type="HOGENOM" id="CLU_3375408_0_0_6"/>
<organism evidence="1 2">
    <name type="scientific">Pseudomonas putida ND6</name>
    <dbReference type="NCBI Taxonomy" id="231023"/>
    <lineage>
        <taxon>Bacteria</taxon>
        <taxon>Pseudomonadati</taxon>
        <taxon>Pseudomonadota</taxon>
        <taxon>Gammaproteobacteria</taxon>
        <taxon>Pseudomonadales</taxon>
        <taxon>Pseudomonadaceae</taxon>
        <taxon>Pseudomonas</taxon>
    </lineage>
</organism>
<reference evidence="1 2" key="1">
    <citation type="journal article" date="2012" name="J. Bacteriol.">
        <title>Complete Genome Sequence of the Naphthalene-Degrading Pseudomonas putida Strain ND6.</title>
        <authorList>
            <person name="Li S."/>
            <person name="Zhao H."/>
            <person name="Li Y."/>
            <person name="Niu S."/>
            <person name="Cai B."/>
        </authorList>
    </citation>
    <scope>NUCLEOTIDE SEQUENCE [LARGE SCALE GENOMIC DNA]</scope>
    <source>
        <strain evidence="1 2">ND6</strain>
    </source>
</reference>
<protein>
    <submittedName>
        <fullName evidence="1">Uncharacterized protein</fullName>
    </submittedName>
</protein>
<proteinExistence type="predicted"/>
<accession>I3UWF9</accession>